<name>A0A5B9EDQ8_9BACT</name>
<feature type="transmembrane region" description="Helical" evidence="1">
    <location>
        <begin position="12"/>
        <end position="31"/>
    </location>
</feature>
<keyword evidence="1" id="KW-0812">Transmembrane</keyword>
<accession>A0A5B9EDQ8</accession>
<evidence type="ECO:0000256" key="1">
    <source>
        <dbReference type="SAM" id="Phobius"/>
    </source>
</evidence>
<organism evidence="2 3">
    <name type="scientific">Terriglobus albidus</name>
    <dbReference type="NCBI Taxonomy" id="1592106"/>
    <lineage>
        <taxon>Bacteria</taxon>
        <taxon>Pseudomonadati</taxon>
        <taxon>Acidobacteriota</taxon>
        <taxon>Terriglobia</taxon>
        <taxon>Terriglobales</taxon>
        <taxon>Acidobacteriaceae</taxon>
        <taxon>Terriglobus</taxon>
    </lineage>
</organism>
<keyword evidence="3" id="KW-1185">Reference proteome</keyword>
<dbReference type="Proteomes" id="UP000321820">
    <property type="component" value="Chromosome"/>
</dbReference>
<dbReference type="GO" id="GO:0005886">
    <property type="term" value="C:plasma membrane"/>
    <property type="evidence" value="ECO:0007669"/>
    <property type="project" value="UniProtKB-SubCell"/>
</dbReference>
<keyword evidence="1" id="KW-1133">Transmembrane helix</keyword>
<feature type="transmembrane region" description="Helical" evidence="1">
    <location>
        <begin position="248"/>
        <end position="271"/>
    </location>
</feature>
<sequence length="277" mass="31928">MSALLYKAWLETRVRFIAGLTAVAIVCIFYMEQHAWLVRWWATDVRNLRNPYFYHSGMWWGIHEYGWYLWHYLYDNYLQQVWALFAALFAFDGLIRERASGTALFSLGLPVSRKRWLFARLAMVLLESIALSLFAVFVVILGSSVIHQTFSISQMVLHAALMVAAGAFVLALGNLCYTLLPGNYLSLLATLILIGVPYLWLQLYMQRVRVAELMRVQMHLPTQPHQSWLEYFDLAHAMAGPWQLNWATIPWVSLLVIWTLTGLVLAATVAYGDRIDY</sequence>
<dbReference type="KEGG" id="talb:FTW19_21610"/>
<feature type="transmembrane region" description="Helical" evidence="1">
    <location>
        <begin position="77"/>
        <end position="95"/>
    </location>
</feature>
<keyword evidence="1" id="KW-0472">Membrane</keyword>
<feature type="transmembrane region" description="Helical" evidence="1">
    <location>
        <begin position="184"/>
        <end position="205"/>
    </location>
</feature>
<dbReference type="GO" id="GO:0140359">
    <property type="term" value="F:ABC-type transporter activity"/>
    <property type="evidence" value="ECO:0007669"/>
    <property type="project" value="InterPro"/>
</dbReference>
<feature type="transmembrane region" description="Helical" evidence="1">
    <location>
        <begin position="155"/>
        <end position="177"/>
    </location>
</feature>
<dbReference type="RefSeq" id="WP_147649617.1">
    <property type="nucleotide sequence ID" value="NZ_CP042806.1"/>
</dbReference>
<evidence type="ECO:0000313" key="3">
    <source>
        <dbReference type="Proteomes" id="UP000321820"/>
    </source>
</evidence>
<feature type="transmembrane region" description="Helical" evidence="1">
    <location>
        <begin position="116"/>
        <end position="143"/>
    </location>
</feature>
<gene>
    <name evidence="2" type="ORF">FTW19_21610</name>
</gene>
<protein>
    <submittedName>
        <fullName evidence="2">ABC transporter permease</fullName>
    </submittedName>
</protein>
<proteinExistence type="predicted"/>
<dbReference type="EMBL" id="CP042806">
    <property type="protein sequence ID" value="QEE30348.1"/>
    <property type="molecule type" value="Genomic_DNA"/>
</dbReference>
<evidence type="ECO:0000313" key="2">
    <source>
        <dbReference type="EMBL" id="QEE30348.1"/>
    </source>
</evidence>
<reference evidence="2 3" key="1">
    <citation type="submission" date="2019-08" db="EMBL/GenBank/DDBJ databases">
        <title>Complete genome sequence of Terriglobus albidus strain ORNL.</title>
        <authorList>
            <person name="Podar M."/>
        </authorList>
    </citation>
    <scope>NUCLEOTIDE SEQUENCE [LARGE SCALE GENOMIC DNA]</scope>
    <source>
        <strain evidence="2 3">ORNL</strain>
    </source>
</reference>
<dbReference type="OrthoDB" id="125302at2"/>
<dbReference type="AlphaFoldDB" id="A0A5B9EDQ8"/>